<keyword evidence="4" id="KW-1185">Reference proteome</keyword>
<dbReference type="Gene3D" id="2.160.20.80">
    <property type="entry name" value="E3 ubiquitin-protein ligase SopA"/>
    <property type="match status" value="1"/>
</dbReference>
<keyword evidence="2" id="KW-1133">Transmembrane helix</keyword>
<feature type="transmembrane region" description="Helical" evidence="2">
    <location>
        <begin position="35"/>
        <end position="55"/>
    </location>
</feature>
<organism evidence="3 4">
    <name type="scientific">Dictyobacter alpinus</name>
    <dbReference type="NCBI Taxonomy" id="2014873"/>
    <lineage>
        <taxon>Bacteria</taxon>
        <taxon>Bacillati</taxon>
        <taxon>Chloroflexota</taxon>
        <taxon>Ktedonobacteria</taxon>
        <taxon>Ktedonobacterales</taxon>
        <taxon>Dictyobacteraceae</taxon>
        <taxon>Dictyobacter</taxon>
    </lineage>
</organism>
<proteinExistence type="predicted"/>
<evidence type="ECO:0008006" key="5">
    <source>
        <dbReference type="Google" id="ProtNLM"/>
    </source>
</evidence>
<dbReference type="AlphaFoldDB" id="A0A402B5W0"/>
<dbReference type="SUPFAM" id="SSF141571">
    <property type="entry name" value="Pentapeptide repeat-like"/>
    <property type="match status" value="1"/>
</dbReference>
<dbReference type="OrthoDB" id="154700at2"/>
<dbReference type="PANTHER" id="PTHR14136">
    <property type="entry name" value="BTB_POZ DOMAIN-CONTAINING PROTEIN KCTD9"/>
    <property type="match status" value="1"/>
</dbReference>
<dbReference type="RefSeq" id="WP_126627155.1">
    <property type="nucleotide sequence ID" value="NZ_BIFT01000001.1"/>
</dbReference>
<evidence type="ECO:0000256" key="2">
    <source>
        <dbReference type="SAM" id="Phobius"/>
    </source>
</evidence>
<keyword evidence="2" id="KW-0472">Membrane</keyword>
<name>A0A402B5W0_9CHLR</name>
<evidence type="ECO:0000256" key="1">
    <source>
        <dbReference type="SAM" id="MobiDB-lite"/>
    </source>
</evidence>
<protein>
    <recommendedName>
        <fullName evidence="5">Pentapeptide repeat-containing protein</fullName>
    </recommendedName>
</protein>
<dbReference type="PANTHER" id="PTHR14136:SF17">
    <property type="entry name" value="BTB_POZ DOMAIN-CONTAINING PROTEIN KCTD9"/>
    <property type="match status" value="1"/>
</dbReference>
<evidence type="ECO:0000313" key="4">
    <source>
        <dbReference type="Proteomes" id="UP000287171"/>
    </source>
</evidence>
<reference evidence="4" key="1">
    <citation type="submission" date="2018-12" db="EMBL/GenBank/DDBJ databases">
        <title>Tengunoibacter tsumagoiensis gen. nov., sp. nov., Dictyobacter kobayashii sp. nov., D. alpinus sp. nov., and D. joshuensis sp. nov. and description of Dictyobacteraceae fam. nov. within the order Ktedonobacterales isolated from Tengu-no-mugimeshi.</title>
        <authorList>
            <person name="Wang C.M."/>
            <person name="Zheng Y."/>
            <person name="Sakai Y."/>
            <person name="Toyoda A."/>
            <person name="Minakuchi Y."/>
            <person name="Abe K."/>
            <person name="Yokota A."/>
            <person name="Yabe S."/>
        </authorList>
    </citation>
    <scope>NUCLEOTIDE SEQUENCE [LARGE SCALE GENOMIC DNA]</scope>
    <source>
        <strain evidence="4">Uno16</strain>
    </source>
</reference>
<sequence>MKDMSSDEIDEEQRLKDAQVLAPEPQSREGWWNRIWLPLLLLLLVCAGFLLITWAQAQNAQMISQQTQNTLLHVAGEQQQESIVLNYINKISDLLVHDQLLNKRNHADPQKIAADALTRDAFSHLDSEHKGRMMRFIYTTKLINNDSVVLDMQSVDVSKAQMDTIDLRDTHLVGANISGSDLHGANLSDAILTFTDLSHTNLVKADLHACDMHNTNLTGANLAGANLRDVVGLSQTQLASVKSLAGATMPDGSVHK</sequence>
<feature type="region of interest" description="Disordered" evidence="1">
    <location>
        <begin position="1"/>
        <end position="20"/>
    </location>
</feature>
<accession>A0A402B5W0</accession>
<gene>
    <name evidence="3" type="ORF">KDA_22220</name>
</gene>
<keyword evidence="2" id="KW-0812">Transmembrane</keyword>
<dbReference type="InterPro" id="IPR001646">
    <property type="entry name" value="5peptide_repeat"/>
</dbReference>
<comment type="caution">
    <text evidence="3">The sequence shown here is derived from an EMBL/GenBank/DDBJ whole genome shotgun (WGS) entry which is preliminary data.</text>
</comment>
<feature type="compositionally biased region" description="Acidic residues" evidence="1">
    <location>
        <begin position="1"/>
        <end position="11"/>
    </location>
</feature>
<dbReference type="EMBL" id="BIFT01000001">
    <property type="protein sequence ID" value="GCE26738.1"/>
    <property type="molecule type" value="Genomic_DNA"/>
</dbReference>
<dbReference type="Pfam" id="PF00805">
    <property type="entry name" value="Pentapeptide"/>
    <property type="match status" value="2"/>
</dbReference>
<dbReference type="InterPro" id="IPR051082">
    <property type="entry name" value="Pentapeptide-BTB/POZ_domain"/>
</dbReference>
<evidence type="ECO:0000313" key="3">
    <source>
        <dbReference type="EMBL" id="GCE26738.1"/>
    </source>
</evidence>
<dbReference type="Proteomes" id="UP000287171">
    <property type="component" value="Unassembled WGS sequence"/>
</dbReference>